<dbReference type="InterPro" id="IPR003594">
    <property type="entry name" value="HATPase_dom"/>
</dbReference>
<proteinExistence type="predicted"/>
<dbReference type="Gene3D" id="3.30.565.10">
    <property type="entry name" value="Histidine kinase-like ATPase, C-terminal domain"/>
    <property type="match status" value="1"/>
</dbReference>
<evidence type="ECO:0000313" key="2">
    <source>
        <dbReference type="EMBL" id="AQA13411.1"/>
    </source>
</evidence>
<dbReference type="SUPFAM" id="SSF55874">
    <property type="entry name" value="ATPase domain of HSP90 chaperone/DNA topoisomerase II/histidine kinase"/>
    <property type="match status" value="1"/>
</dbReference>
<dbReference type="PANTHER" id="PTHR35801:SF1">
    <property type="entry name" value="PHOSPHOSERINE PHOSPHATASE RSBX"/>
    <property type="match status" value="1"/>
</dbReference>
<gene>
    <name evidence="2" type="ORF">BV401_26250</name>
</gene>
<sequence length="343" mass="35973">MAGLVIHTFTAPTAQVRVDHHSAVHLAAETAREVARECELPGALPDQAAVIASELATNLDKYASDGTLYVQPLPLGRGVEILAADRGPGMRDPERCLADGYTTAGTLGVGLGAVKRMATHFTIRSTGGADAGTWACARLTAPGEQRPEWQGVGAVCLPAEGEESCGDARAIVVTDAARTAAVLDGLGHGRPAAEAAQAALRTFHADPDRPLPEVLNRMNRALRHTRGAAVGLLRLRPDHADYCGIGNIRALALTPDGVRHRLTGQPGIVGWGMPTPRVHGFPLPQGATAVLHSDGIDARWALDPPPSVLRLPPPLLSAALAHGHRRVRDDATVLAARSPLRLP</sequence>
<dbReference type="EMBL" id="CP019458">
    <property type="protein sequence ID" value="AQA13411.1"/>
    <property type="molecule type" value="Genomic_DNA"/>
</dbReference>
<protein>
    <recommendedName>
        <fullName evidence="1">PPM-type phosphatase domain-containing protein</fullName>
    </recommendedName>
</protein>
<dbReference type="Pfam" id="PF07228">
    <property type="entry name" value="SpoIIE"/>
    <property type="match status" value="1"/>
</dbReference>
<dbReference type="InterPro" id="IPR001932">
    <property type="entry name" value="PPM-type_phosphatase-like_dom"/>
</dbReference>
<reference evidence="2 3" key="1">
    <citation type="journal article" date="2017" name="J. Biotechnol.">
        <title>The complete genome sequence of Streptomyces autolyticus CGMCC 0516, the producer of geldanamycin, autolytimycin, reblastatin and elaiophylin.</title>
        <authorList>
            <person name="Yin M."/>
            <person name="Jiang M."/>
            <person name="Ren Z."/>
            <person name="Dong Y."/>
            <person name="Lu T."/>
        </authorList>
    </citation>
    <scope>NUCLEOTIDE SEQUENCE [LARGE SCALE GENOMIC DNA]</scope>
    <source>
        <strain evidence="2 3">CGMCC0516</strain>
    </source>
</reference>
<dbReference type="SUPFAM" id="SSF81606">
    <property type="entry name" value="PP2C-like"/>
    <property type="match status" value="1"/>
</dbReference>
<dbReference type="Proteomes" id="UP000187851">
    <property type="component" value="Chromosome"/>
</dbReference>
<name>A0ABN4W965_9ACTN</name>
<dbReference type="InterPro" id="IPR036457">
    <property type="entry name" value="PPM-type-like_dom_sf"/>
</dbReference>
<feature type="domain" description="PPM-type phosphatase" evidence="1">
    <location>
        <begin position="150"/>
        <end position="338"/>
    </location>
</feature>
<keyword evidence="3" id="KW-1185">Reference proteome</keyword>
<dbReference type="InterPro" id="IPR039248">
    <property type="entry name" value="Ptase_RsbX"/>
</dbReference>
<organism evidence="2 3">
    <name type="scientific">Streptomyces autolyticus</name>
    <dbReference type="NCBI Taxonomy" id="75293"/>
    <lineage>
        <taxon>Bacteria</taxon>
        <taxon>Bacillati</taxon>
        <taxon>Actinomycetota</taxon>
        <taxon>Actinomycetes</taxon>
        <taxon>Kitasatosporales</taxon>
        <taxon>Streptomycetaceae</taxon>
        <taxon>Streptomyces</taxon>
    </lineage>
</organism>
<dbReference type="Pfam" id="PF13581">
    <property type="entry name" value="HATPase_c_2"/>
    <property type="match status" value="1"/>
</dbReference>
<evidence type="ECO:0000313" key="3">
    <source>
        <dbReference type="Proteomes" id="UP000187851"/>
    </source>
</evidence>
<dbReference type="SMART" id="SM00331">
    <property type="entry name" value="PP2C_SIG"/>
    <property type="match status" value="1"/>
</dbReference>
<dbReference type="InterPro" id="IPR036890">
    <property type="entry name" value="HATPase_C_sf"/>
</dbReference>
<evidence type="ECO:0000259" key="1">
    <source>
        <dbReference type="SMART" id="SM00331"/>
    </source>
</evidence>
<accession>A0ABN4W965</accession>
<dbReference type="Gene3D" id="3.60.40.10">
    <property type="entry name" value="PPM-type phosphatase domain"/>
    <property type="match status" value="1"/>
</dbReference>
<dbReference type="PANTHER" id="PTHR35801">
    <property type="entry name" value="PHOSPHOSERINE PHOSPHATASE RSBX"/>
    <property type="match status" value="1"/>
</dbReference>